<dbReference type="EMBL" id="JAAMCP010000001">
    <property type="protein sequence ID" value="NTF35557.1"/>
    <property type="molecule type" value="Genomic_DNA"/>
</dbReference>
<comment type="caution">
    <text evidence="2">The sequence shown here is derived from an EMBL/GenBank/DDBJ whole genome shotgun (WGS) entry which is preliminary data.</text>
</comment>
<proteinExistence type="predicted"/>
<dbReference type="Proteomes" id="UP000822331">
    <property type="component" value="Unassembled WGS sequence"/>
</dbReference>
<evidence type="ECO:0000256" key="1">
    <source>
        <dbReference type="SAM" id="MobiDB-lite"/>
    </source>
</evidence>
<accession>A0ABX2IXT3</accession>
<feature type="region of interest" description="Disordered" evidence="1">
    <location>
        <begin position="1"/>
        <end position="85"/>
    </location>
</feature>
<evidence type="ECO:0008006" key="4">
    <source>
        <dbReference type="Google" id="ProtNLM"/>
    </source>
</evidence>
<keyword evidence="3" id="KW-1185">Reference proteome</keyword>
<gene>
    <name evidence="2" type="ORF">G6L72_02360</name>
</gene>
<feature type="region of interest" description="Disordered" evidence="1">
    <location>
        <begin position="281"/>
        <end position="307"/>
    </location>
</feature>
<evidence type="ECO:0000313" key="3">
    <source>
        <dbReference type="Proteomes" id="UP000822331"/>
    </source>
</evidence>
<dbReference type="RefSeq" id="WP_174003064.1">
    <property type="nucleotide sequence ID" value="NZ_JAAMCP010000001.1"/>
</dbReference>
<feature type="compositionally biased region" description="Low complexity" evidence="1">
    <location>
        <begin position="296"/>
        <end position="307"/>
    </location>
</feature>
<feature type="compositionally biased region" description="Acidic residues" evidence="1">
    <location>
        <begin position="34"/>
        <end position="85"/>
    </location>
</feature>
<reference evidence="2 3" key="1">
    <citation type="journal article" date="2020" name="Science">
        <title>Unexpected conservation and global transmission of agrobacterial virulence plasmids.</title>
        <authorList>
            <person name="Weisberg A.J."/>
            <person name="Davis E.W. 2nd"/>
            <person name="Tabima J."/>
            <person name="Belcher M.S."/>
            <person name="Miller M."/>
            <person name="Kuo C.H."/>
            <person name="Loper J.E."/>
            <person name="Grunwald N.J."/>
            <person name="Putnam M.L."/>
            <person name="Chang J.H."/>
        </authorList>
    </citation>
    <scope>NUCLEOTIDE SEQUENCE [LARGE SCALE GENOMIC DNA]</scope>
    <source>
        <strain evidence="2 3">A19/93</strain>
    </source>
</reference>
<evidence type="ECO:0000313" key="2">
    <source>
        <dbReference type="EMBL" id="NTF35557.1"/>
    </source>
</evidence>
<protein>
    <recommendedName>
        <fullName evidence="4">Scaffolding protein</fullName>
    </recommendedName>
</protein>
<feature type="compositionally biased region" description="Polar residues" evidence="1">
    <location>
        <begin position="1"/>
        <end position="24"/>
    </location>
</feature>
<organism evidence="2 3">
    <name type="scientific">Agrobacterium rubi</name>
    <dbReference type="NCBI Taxonomy" id="28099"/>
    <lineage>
        <taxon>Bacteria</taxon>
        <taxon>Pseudomonadati</taxon>
        <taxon>Pseudomonadota</taxon>
        <taxon>Alphaproteobacteria</taxon>
        <taxon>Hyphomicrobiales</taxon>
        <taxon>Rhizobiaceae</taxon>
        <taxon>Rhizobium/Agrobacterium group</taxon>
        <taxon>Agrobacterium</taxon>
    </lineage>
</organism>
<name>A0ABX2IXT3_9HYPH</name>
<sequence length="327" mass="35953">MDGNESANLLDNGGSKTVEPSTDFDNSDDFSYWEPEDDENDSDNPAADADETGGETDEANAGQETDEDNVDGEGDDPDADNAGDDDAALDEKLVTLKGGEQVPIKELKLGYMRLTDYRAKTQETANRGRTLNDMSERVSNTAAALANFLVSQLPPEPTHDLAMSHPDQYTRQKAIYDLAAQRVGQILEMANAPKQVLGTLTQDQHQSQLQEEGAKLAEFYPQLADVQKRQQFFNDAFSTARDLGFSDEEMEQVTDHRMFRLAHYARIGLKAEAARKKAMDKVNNAPPPSVRGRAQGGNAQQAKNQKAAIARLDQTGSIKDALKIDWE</sequence>